<feature type="transmembrane region" description="Helical" evidence="5">
    <location>
        <begin position="206"/>
        <end position="227"/>
    </location>
</feature>
<feature type="transmembrane region" description="Helical" evidence="5">
    <location>
        <begin position="99"/>
        <end position="125"/>
    </location>
</feature>
<comment type="subcellular location">
    <subcellularLocation>
        <location evidence="1">Membrane</location>
        <topology evidence="1">Multi-pass membrane protein</topology>
    </subcellularLocation>
</comment>
<dbReference type="GO" id="GO:0009977">
    <property type="term" value="F:proton motive force dependent protein transmembrane transporter activity"/>
    <property type="evidence" value="ECO:0007669"/>
    <property type="project" value="TreeGrafter"/>
</dbReference>
<dbReference type="PANTHER" id="PTHR30371">
    <property type="entry name" value="SEC-INDEPENDENT PROTEIN TRANSLOCASE PROTEIN TATC"/>
    <property type="match status" value="1"/>
</dbReference>
<dbReference type="PANTHER" id="PTHR30371:SF0">
    <property type="entry name" value="SEC-INDEPENDENT PROTEIN TRANSLOCASE PROTEIN TATC, CHLOROPLASTIC-RELATED"/>
    <property type="match status" value="1"/>
</dbReference>
<dbReference type="InterPro" id="IPR002033">
    <property type="entry name" value="TatC"/>
</dbReference>
<keyword evidence="2 5" id="KW-0812">Transmembrane</keyword>
<accession>A0A3B0VPK5</accession>
<gene>
    <name evidence="6" type="ORF">MNBD_DELTA04-1714</name>
</gene>
<dbReference type="HAMAP" id="MF_00902">
    <property type="entry name" value="TatC"/>
    <property type="match status" value="1"/>
</dbReference>
<dbReference type="GO" id="GO:0043953">
    <property type="term" value="P:protein transport by the Tat complex"/>
    <property type="evidence" value="ECO:0007669"/>
    <property type="project" value="TreeGrafter"/>
</dbReference>
<dbReference type="EMBL" id="UOEY01000117">
    <property type="protein sequence ID" value="VAW41032.1"/>
    <property type="molecule type" value="Genomic_DNA"/>
</dbReference>
<reference evidence="6" key="1">
    <citation type="submission" date="2018-06" db="EMBL/GenBank/DDBJ databases">
        <authorList>
            <person name="Zhirakovskaya E."/>
        </authorList>
    </citation>
    <scope>NUCLEOTIDE SEQUENCE</scope>
</reference>
<keyword evidence="3 5" id="KW-1133">Transmembrane helix</keyword>
<evidence type="ECO:0000256" key="2">
    <source>
        <dbReference type="ARBA" id="ARBA00022692"/>
    </source>
</evidence>
<evidence type="ECO:0000256" key="4">
    <source>
        <dbReference type="ARBA" id="ARBA00023136"/>
    </source>
</evidence>
<dbReference type="AlphaFoldDB" id="A0A3B0VPK5"/>
<dbReference type="Pfam" id="PF00902">
    <property type="entry name" value="TatC"/>
    <property type="match status" value="1"/>
</dbReference>
<protein>
    <submittedName>
        <fullName evidence="6">Twin-arginine translocation protein TatC</fullName>
    </submittedName>
</protein>
<evidence type="ECO:0000256" key="5">
    <source>
        <dbReference type="SAM" id="Phobius"/>
    </source>
</evidence>
<feature type="transmembrane region" description="Helical" evidence="5">
    <location>
        <begin position="21"/>
        <end position="40"/>
    </location>
</feature>
<feature type="transmembrane region" description="Helical" evidence="5">
    <location>
        <begin position="60"/>
        <end position="87"/>
    </location>
</feature>
<evidence type="ECO:0000313" key="6">
    <source>
        <dbReference type="EMBL" id="VAW41032.1"/>
    </source>
</evidence>
<dbReference type="PRINTS" id="PR01840">
    <property type="entry name" value="TATCFAMILY"/>
</dbReference>
<sequence length="245" mass="27745">MEIHQNIAIFLTELRRSVRSLGLSIIALTAALFFMSNNLLLAMQDHLGEKLYFFSVAGPFLAHVKVAFFGALFLLMPWIMYVVWKGLGRPFGVTGKTLFWFVLATCFLFYAGTLFCYLLTLPYGISFLLSYQTKDLRPVISVGRFVNFVIIFILAFGVIFELPVFMVFSVRVGVSRKVFERNRRYAVLIIAILAAVLTPTPDIFNMALMGCPLYLLYETGIMVILIFKLDRKHPGTTEVSGYKDG</sequence>
<name>A0A3B0VPK5_9ZZZZ</name>
<evidence type="ECO:0000256" key="3">
    <source>
        <dbReference type="ARBA" id="ARBA00022989"/>
    </source>
</evidence>
<proteinExistence type="inferred from homology"/>
<dbReference type="GO" id="GO:0033281">
    <property type="term" value="C:TAT protein transport complex"/>
    <property type="evidence" value="ECO:0007669"/>
    <property type="project" value="TreeGrafter"/>
</dbReference>
<organism evidence="6">
    <name type="scientific">hydrothermal vent metagenome</name>
    <dbReference type="NCBI Taxonomy" id="652676"/>
    <lineage>
        <taxon>unclassified sequences</taxon>
        <taxon>metagenomes</taxon>
        <taxon>ecological metagenomes</taxon>
    </lineage>
</organism>
<feature type="transmembrane region" description="Helical" evidence="5">
    <location>
        <begin position="182"/>
        <end position="200"/>
    </location>
</feature>
<evidence type="ECO:0000256" key="1">
    <source>
        <dbReference type="ARBA" id="ARBA00004141"/>
    </source>
</evidence>
<feature type="transmembrane region" description="Helical" evidence="5">
    <location>
        <begin position="145"/>
        <end position="170"/>
    </location>
</feature>
<keyword evidence="4 5" id="KW-0472">Membrane</keyword>
<dbReference type="GO" id="GO:0065002">
    <property type="term" value="P:intracellular protein transmembrane transport"/>
    <property type="evidence" value="ECO:0007669"/>
    <property type="project" value="TreeGrafter"/>
</dbReference>